<keyword evidence="7 9" id="KW-1133">Transmembrane helix</keyword>
<reference evidence="12 13" key="1">
    <citation type="submission" date="2013-08" db="EMBL/GenBank/DDBJ databases">
        <authorList>
            <person name="Durkin A.S."/>
            <person name="Haft D.R."/>
            <person name="McCorrison J."/>
            <person name="Torralba M."/>
            <person name="Gillis M."/>
            <person name="Haft D.H."/>
            <person name="Methe B."/>
            <person name="Sutton G."/>
            <person name="Nelson K.E."/>
        </authorList>
    </citation>
    <scope>NUCLEOTIDE SEQUENCE [LARGE SCALE GENOMIC DNA]</scope>
    <source>
        <strain evidence="12 13">F0195</strain>
    </source>
</reference>
<dbReference type="GO" id="GO:0006865">
    <property type="term" value="P:amino acid transport"/>
    <property type="evidence" value="ECO:0007669"/>
    <property type="project" value="UniProtKB-KW"/>
</dbReference>
<evidence type="ECO:0000256" key="5">
    <source>
        <dbReference type="ARBA" id="ARBA00022692"/>
    </source>
</evidence>
<evidence type="ECO:0000259" key="11">
    <source>
        <dbReference type="PROSITE" id="PS50928"/>
    </source>
</evidence>
<comment type="caution">
    <text evidence="12">The sequence shown here is derived from an EMBL/GenBank/DDBJ whole genome shotgun (WGS) entry which is preliminary data.</text>
</comment>
<keyword evidence="8 9" id="KW-0472">Membrane</keyword>
<dbReference type="InterPro" id="IPR043429">
    <property type="entry name" value="ArtM/GltK/GlnP/TcyL/YhdX-like"/>
</dbReference>
<dbReference type="PANTHER" id="PTHR30614:SF20">
    <property type="entry name" value="GLUTAMINE TRANSPORT SYSTEM PERMEASE PROTEIN GLNP"/>
    <property type="match status" value="1"/>
</dbReference>
<name>U2TVE8_9ACTN</name>
<accession>U2TVE8</accession>
<evidence type="ECO:0000256" key="9">
    <source>
        <dbReference type="RuleBase" id="RU363032"/>
    </source>
</evidence>
<dbReference type="SUPFAM" id="SSF161098">
    <property type="entry name" value="MetI-like"/>
    <property type="match status" value="1"/>
</dbReference>
<dbReference type="RefSeq" id="WP_021725341.1">
    <property type="nucleotide sequence ID" value="NZ_AWEZ01000017.1"/>
</dbReference>
<gene>
    <name evidence="12" type="ORF">HMPREF1316_1401</name>
</gene>
<dbReference type="GO" id="GO:0043190">
    <property type="term" value="C:ATP-binding cassette (ABC) transporter complex"/>
    <property type="evidence" value="ECO:0007669"/>
    <property type="project" value="InterPro"/>
</dbReference>
<comment type="subcellular location">
    <subcellularLocation>
        <location evidence="1 9">Cell membrane</location>
        <topology evidence="1 9">Multi-pass membrane protein</topology>
    </subcellularLocation>
</comment>
<keyword evidence="4" id="KW-1003">Cell membrane</keyword>
<dbReference type="STRING" id="1125712.HMPREF1316_1401"/>
<evidence type="ECO:0000313" key="13">
    <source>
        <dbReference type="Proteomes" id="UP000016638"/>
    </source>
</evidence>
<proteinExistence type="inferred from homology"/>
<evidence type="ECO:0000313" key="12">
    <source>
        <dbReference type="EMBL" id="ERL10048.1"/>
    </source>
</evidence>
<evidence type="ECO:0000256" key="4">
    <source>
        <dbReference type="ARBA" id="ARBA00022475"/>
    </source>
</evidence>
<organism evidence="12 13">
    <name type="scientific">Olsenella profusa F0195</name>
    <dbReference type="NCBI Taxonomy" id="1125712"/>
    <lineage>
        <taxon>Bacteria</taxon>
        <taxon>Bacillati</taxon>
        <taxon>Actinomycetota</taxon>
        <taxon>Coriobacteriia</taxon>
        <taxon>Coriobacteriales</taxon>
        <taxon>Atopobiaceae</taxon>
        <taxon>Olsenella</taxon>
    </lineage>
</organism>
<dbReference type="PANTHER" id="PTHR30614">
    <property type="entry name" value="MEMBRANE COMPONENT OF AMINO ACID ABC TRANSPORTER"/>
    <property type="match status" value="1"/>
</dbReference>
<dbReference type="PROSITE" id="PS50928">
    <property type="entry name" value="ABC_TM1"/>
    <property type="match status" value="1"/>
</dbReference>
<evidence type="ECO:0000256" key="8">
    <source>
        <dbReference type="ARBA" id="ARBA00023136"/>
    </source>
</evidence>
<dbReference type="Pfam" id="PF00528">
    <property type="entry name" value="BPD_transp_1"/>
    <property type="match status" value="1"/>
</dbReference>
<dbReference type="NCBIfam" id="TIGR01726">
    <property type="entry name" value="HEQRo_perm_3TM"/>
    <property type="match status" value="1"/>
</dbReference>
<keyword evidence="3 9" id="KW-0813">Transport</keyword>
<feature type="transmembrane region" description="Helical" evidence="9">
    <location>
        <begin position="20"/>
        <end position="45"/>
    </location>
</feature>
<dbReference type="AlphaFoldDB" id="U2TVE8"/>
<evidence type="ECO:0000256" key="6">
    <source>
        <dbReference type="ARBA" id="ARBA00022970"/>
    </source>
</evidence>
<dbReference type="CDD" id="cd06261">
    <property type="entry name" value="TM_PBP2"/>
    <property type="match status" value="1"/>
</dbReference>
<feature type="transmembrane region" description="Helical" evidence="9">
    <location>
        <begin position="99"/>
        <end position="118"/>
    </location>
</feature>
<evidence type="ECO:0000256" key="1">
    <source>
        <dbReference type="ARBA" id="ARBA00004651"/>
    </source>
</evidence>
<dbReference type="OrthoDB" id="92598at2"/>
<keyword evidence="6" id="KW-0029">Amino-acid transport</keyword>
<dbReference type="eggNOG" id="COG0765">
    <property type="taxonomic scope" value="Bacteria"/>
</dbReference>
<feature type="transmembrane region" description="Helical" evidence="9">
    <location>
        <begin position="66"/>
        <end position="87"/>
    </location>
</feature>
<feature type="transmembrane region" description="Helical" evidence="9">
    <location>
        <begin position="199"/>
        <end position="223"/>
    </location>
</feature>
<dbReference type="InterPro" id="IPR035906">
    <property type="entry name" value="MetI-like_sf"/>
</dbReference>
<dbReference type="InterPro" id="IPR000515">
    <property type="entry name" value="MetI-like"/>
</dbReference>
<feature type="compositionally biased region" description="Low complexity" evidence="10">
    <location>
        <begin position="240"/>
        <end position="253"/>
    </location>
</feature>
<dbReference type="Gene3D" id="1.10.3720.10">
    <property type="entry name" value="MetI-like"/>
    <property type="match status" value="1"/>
</dbReference>
<sequence>MNELFNAERWATTPASSDLLWQGFLFTIEVSLAGLAVSLVIGTLIGICSTTRSRVLRAIARVYVEFFQNTPIVVQVFFVYTAGPMILQAMTGAEHVVRIAPFVLVVLCVGLYHGAYVAEVIRTGIEAIPRGQMEGAQSQGFSRVQAYRYIILPQTFRIILPPLANQALNLIKNTSVLALIAGGDLMYQADIIVSDTGYLQGYIVCCVMYFLICFPLAMLITWLERRSKAPRKAKPTDTVEAAGATAPPTAEEA</sequence>
<keyword evidence="5 9" id="KW-0812">Transmembrane</keyword>
<dbReference type="GO" id="GO:0022857">
    <property type="term" value="F:transmembrane transporter activity"/>
    <property type="evidence" value="ECO:0007669"/>
    <property type="project" value="InterPro"/>
</dbReference>
<comment type="similarity">
    <text evidence="2">Belongs to the binding-protein-dependent transport system permease family. HisMQ subfamily.</text>
</comment>
<dbReference type="InterPro" id="IPR010065">
    <property type="entry name" value="AA_ABC_transptr_permease_3TM"/>
</dbReference>
<feature type="region of interest" description="Disordered" evidence="10">
    <location>
        <begin position="230"/>
        <end position="253"/>
    </location>
</feature>
<protein>
    <submittedName>
        <fullName evidence="12">ABC transporter, permease protein</fullName>
    </submittedName>
</protein>
<dbReference type="Proteomes" id="UP000016638">
    <property type="component" value="Unassembled WGS sequence"/>
</dbReference>
<evidence type="ECO:0000256" key="3">
    <source>
        <dbReference type="ARBA" id="ARBA00022448"/>
    </source>
</evidence>
<evidence type="ECO:0000256" key="7">
    <source>
        <dbReference type="ARBA" id="ARBA00022989"/>
    </source>
</evidence>
<evidence type="ECO:0000256" key="10">
    <source>
        <dbReference type="SAM" id="MobiDB-lite"/>
    </source>
</evidence>
<feature type="domain" description="ABC transmembrane type-1" evidence="11">
    <location>
        <begin position="24"/>
        <end position="220"/>
    </location>
</feature>
<evidence type="ECO:0000256" key="2">
    <source>
        <dbReference type="ARBA" id="ARBA00010072"/>
    </source>
</evidence>
<dbReference type="EMBL" id="AWEZ01000017">
    <property type="protein sequence ID" value="ERL10048.1"/>
    <property type="molecule type" value="Genomic_DNA"/>
</dbReference>
<dbReference type="PATRIC" id="fig|1125712.3.peg.438"/>
<keyword evidence="13" id="KW-1185">Reference proteome</keyword>